<evidence type="ECO:0000313" key="18">
    <source>
        <dbReference type="Proteomes" id="UP000242699"/>
    </source>
</evidence>
<dbReference type="PANTHER" id="PTHR12128">
    <property type="entry name" value="DIHYDRODIPICOLINATE SYNTHASE"/>
    <property type="match status" value="1"/>
</dbReference>
<evidence type="ECO:0000256" key="6">
    <source>
        <dbReference type="ARBA" id="ARBA00022605"/>
    </source>
</evidence>
<comment type="catalytic activity">
    <reaction evidence="11 12">
        <text>L-aspartate 4-semialdehyde + pyruvate = (2S,4S)-4-hydroxy-2,3,4,5-tetrahydrodipicolinate + H2O + H(+)</text>
        <dbReference type="Rhea" id="RHEA:34171"/>
        <dbReference type="ChEBI" id="CHEBI:15361"/>
        <dbReference type="ChEBI" id="CHEBI:15377"/>
        <dbReference type="ChEBI" id="CHEBI:15378"/>
        <dbReference type="ChEBI" id="CHEBI:67139"/>
        <dbReference type="ChEBI" id="CHEBI:537519"/>
        <dbReference type="EC" id="4.3.3.7"/>
    </reaction>
</comment>
<keyword evidence="9 12" id="KW-0456">Lyase</keyword>
<keyword evidence="7 12" id="KW-0220">Diaminopimelate biosynthesis</keyword>
<feature type="compositionally biased region" description="Polar residues" evidence="16">
    <location>
        <begin position="304"/>
        <end position="314"/>
    </location>
</feature>
<dbReference type="InterPro" id="IPR005263">
    <property type="entry name" value="DapA"/>
</dbReference>
<feature type="active site" description="Proton donor/acceptor" evidence="12 14">
    <location>
        <position position="133"/>
    </location>
</feature>
<evidence type="ECO:0000313" key="17">
    <source>
        <dbReference type="EMBL" id="PSR31683.1"/>
    </source>
</evidence>
<dbReference type="NCBIfam" id="TIGR00674">
    <property type="entry name" value="dapA"/>
    <property type="match status" value="1"/>
</dbReference>
<dbReference type="PANTHER" id="PTHR12128:SF66">
    <property type="entry name" value="4-HYDROXY-2-OXOGLUTARATE ALDOLASE, MITOCHONDRIAL"/>
    <property type="match status" value="1"/>
</dbReference>
<comment type="subunit">
    <text evidence="12">Homotetramer; dimer of dimers.</text>
</comment>
<dbReference type="SUPFAM" id="SSF51569">
    <property type="entry name" value="Aldolase"/>
    <property type="match status" value="1"/>
</dbReference>
<keyword evidence="5 12" id="KW-0963">Cytoplasm</keyword>
<feature type="binding site" evidence="12 15">
    <location>
        <position position="204"/>
    </location>
    <ligand>
        <name>pyruvate</name>
        <dbReference type="ChEBI" id="CHEBI:15361"/>
    </ligand>
</feature>
<sequence>MIWPRLFTAMATPFTREGSVDTEAAAGLARYLRDHGSGGIILAGSTGEAFSLSLSERRTLYEAVHSVVENIPIWMGTGTNDTRTTVELSMAAESWGVDGLLLVSPYYNKPTPEGLFQHYAEVARFVRCPMMLYNVPSRTGSMVDAETIQAISHHTSGPFAVKEASGSIDQLMRLRRGLAPDVPIYAGDDALYLPALAVGAYGVVSVASHVVGEEILAMTAAFFSGNIGLAQGIHDDLWPLFKALFVVSNPLPLKWLLARLGLIGPWVRSPLFMPDDAAFESLWLAYVHVTRHPWAELGGRASGPNRNGQPQSLAGENHLL</sequence>
<dbReference type="UniPathway" id="UPA00034">
    <property type="reaction ID" value="UER00017"/>
</dbReference>
<feature type="site" description="Part of a proton relay during catalysis" evidence="12">
    <location>
        <position position="45"/>
    </location>
</feature>
<dbReference type="AlphaFoldDB" id="A0A2T2XAY2"/>
<dbReference type="GO" id="GO:0019877">
    <property type="term" value="P:diaminopimelate biosynthetic process"/>
    <property type="evidence" value="ECO:0007669"/>
    <property type="project" value="UniProtKB-UniRule"/>
</dbReference>
<dbReference type="EMBL" id="PXYT01000001">
    <property type="protein sequence ID" value="PSR31683.1"/>
    <property type="molecule type" value="Genomic_DNA"/>
</dbReference>
<evidence type="ECO:0000256" key="5">
    <source>
        <dbReference type="ARBA" id="ARBA00022490"/>
    </source>
</evidence>
<dbReference type="GO" id="GO:0008840">
    <property type="term" value="F:4-hydroxy-tetrahydrodipicolinate synthase activity"/>
    <property type="evidence" value="ECO:0007669"/>
    <property type="project" value="UniProtKB-UniRule"/>
</dbReference>
<feature type="binding site" evidence="12 15">
    <location>
        <position position="46"/>
    </location>
    <ligand>
        <name>pyruvate</name>
        <dbReference type="ChEBI" id="CHEBI:15361"/>
    </ligand>
</feature>
<dbReference type="SMART" id="SM01130">
    <property type="entry name" value="DHDPS"/>
    <property type="match status" value="1"/>
</dbReference>
<dbReference type="Pfam" id="PF00701">
    <property type="entry name" value="DHDPS"/>
    <property type="match status" value="1"/>
</dbReference>
<evidence type="ECO:0000256" key="11">
    <source>
        <dbReference type="ARBA" id="ARBA00047836"/>
    </source>
</evidence>
<dbReference type="HAMAP" id="MF_00418">
    <property type="entry name" value="DapA"/>
    <property type="match status" value="1"/>
</dbReference>
<evidence type="ECO:0000256" key="4">
    <source>
        <dbReference type="ARBA" id="ARBA00012086"/>
    </source>
</evidence>
<evidence type="ECO:0000256" key="10">
    <source>
        <dbReference type="ARBA" id="ARBA00023270"/>
    </source>
</evidence>
<evidence type="ECO:0000256" key="12">
    <source>
        <dbReference type="HAMAP-Rule" id="MF_00418"/>
    </source>
</evidence>
<evidence type="ECO:0000256" key="8">
    <source>
        <dbReference type="ARBA" id="ARBA00023154"/>
    </source>
</evidence>
<feature type="site" description="Part of a proton relay during catalysis" evidence="12">
    <location>
        <position position="107"/>
    </location>
</feature>
<comment type="similarity">
    <text evidence="3 12 13">Belongs to the DapA family.</text>
</comment>
<comment type="caution">
    <text evidence="12">Was originally thought to be a dihydrodipicolinate synthase (DHDPS), catalyzing the condensation of (S)-aspartate-beta-semialdehyde [(S)-ASA] and pyruvate to dihydrodipicolinate (DHDP). However, it was shown in E.coli that the product of the enzymatic reaction is not dihydrodipicolinate but in fact (4S)-4-hydroxy-2,3,4,5-tetrahydro-(2S)-dipicolinic acid (HTPA), and that the consecutive dehydration reaction leading to DHDP is not spontaneous but catalyzed by DapB.</text>
</comment>
<dbReference type="PRINTS" id="PR00146">
    <property type="entry name" value="DHPICSNTHASE"/>
</dbReference>
<dbReference type="Proteomes" id="UP000242699">
    <property type="component" value="Unassembled WGS sequence"/>
</dbReference>
<keyword evidence="8 12" id="KW-0457">Lysine biosynthesis</keyword>
<evidence type="ECO:0000256" key="9">
    <source>
        <dbReference type="ARBA" id="ARBA00023239"/>
    </source>
</evidence>
<evidence type="ECO:0000256" key="15">
    <source>
        <dbReference type="PIRSR" id="PIRSR001365-2"/>
    </source>
</evidence>
<comment type="caution">
    <text evidence="17">The sequence shown here is derived from an EMBL/GenBank/DDBJ whole genome shotgun (WGS) entry which is preliminary data.</text>
</comment>
<gene>
    <name evidence="12 17" type="primary">dapA</name>
    <name evidence="17" type="ORF">C7B43_00200</name>
</gene>
<dbReference type="GO" id="GO:0009089">
    <property type="term" value="P:lysine biosynthetic process via diaminopimelate"/>
    <property type="evidence" value="ECO:0007669"/>
    <property type="project" value="UniProtKB-UniRule"/>
</dbReference>
<dbReference type="PIRSF" id="PIRSF001365">
    <property type="entry name" value="DHDPS"/>
    <property type="match status" value="1"/>
</dbReference>
<comment type="pathway">
    <text evidence="2 12">Amino-acid biosynthesis; L-lysine biosynthesis via DAP pathway; (S)-tetrahydrodipicolinate from L-aspartate: step 3/4.</text>
</comment>
<dbReference type="Gene3D" id="3.20.20.70">
    <property type="entry name" value="Aldolase class I"/>
    <property type="match status" value="1"/>
</dbReference>
<feature type="active site" description="Schiff-base intermediate with substrate" evidence="12 14">
    <location>
        <position position="162"/>
    </location>
</feature>
<evidence type="ECO:0000256" key="2">
    <source>
        <dbReference type="ARBA" id="ARBA00005120"/>
    </source>
</evidence>
<comment type="function">
    <text evidence="1 12">Catalyzes the condensation of (S)-aspartate-beta-semialdehyde [(S)-ASA] and pyruvate to 4-hydroxy-tetrahydrodipicolinate (HTPA).</text>
</comment>
<organism evidence="17 18">
    <name type="scientific">Sulfobacillus benefaciens</name>
    <dbReference type="NCBI Taxonomy" id="453960"/>
    <lineage>
        <taxon>Bacteria</taxon>
        <taxon>Bacillati</taxon>
        <taxon>Bacillota</taxon>
        <taxon>Clostridia</taxon>
        <taxon>Eubacteriales</taxon>
        <taxon>Clostridiales Family XVII. Incertae Sedis</taxon>
        <taxon>Sulfobacillus</taxon>
    </lineage>
</organism>
<comment type="subcellular location">
    <subcellularLocation>
        <location evidence="12">Cytoplasm</location>
    </subcellularLocation>
</comment>
<keyword evidence="6 12" id="KW-0028">Amino-acid biosynthesis</keyword>
<evidence type="ECO:0000256" key="1">
    <source>
        <dbReference type="ARBA" id="ARBA00003294"/>
    </source>
</evidence>
<proteinExistence type="inferred from homology"/>
<dbReference type="PROSITE" id="PS00665">
    <property type="entry name" value="DHDPS_1"/>
    <property type="match status" value="1"/>
</dbReference>
<feature type="region of interest" description="Disordered" evidence="16">
    <location>
        <begin position="298"/>
        <end position="320"/>
    </location>
</feature>
<dbReference type="EC" id="4.3.3.7" evidence="4 12"/>
<dbReference type="GO" id="GO:0005829">
    <property type="term" value="C:cytosol"/>
    <property type="evidence" value="ECO:0007669"/>
    <property type="project" value="TreeGrafter"/>
</dbReference>
<name>A0A2T2XAY2_9FIRM</name>
<dbReference type="CDD" id="cd00950">
    <property type="entry name" value="DHDPS"/>
    <property type="match status" value="1"/>
</dbReference>
<evidence type="ECO:0000256" key="14">
    <source>
        <dbReference type="PIRSR" id="PIRSR001365-1"/>
    </source>
</evidence>
<dbReference type="InterPro" id="IPR002220">
    <property type="entry name" value="DapA-like"/>
</dbReference>
<reference evidence="17 18" key="1">
    <citation type="journal article" date="2014" name="BMC Genomics">
        <title>Comparison of environmental and isolate Sulfobacillus genomes reveals diverse carbon, sulfur, nitrogen, and hydrogen metabolisms.</title>
        <authorList>
            <person name="Justice N.B."/>
            <person name="Norman A."/>
            <person name="Brown C.T."/>
            <person name="Singh A."/>
            <person name="Thomas B.C."/>
            <person name="Banfield J.F."/>
        </authorList>
    </citation>
    <scope>NUCLEOTIDE SEQUENCE [LARGE SCALE GENOMIC DNA]</scope>
    <source>
        <strain evidence="17">AMDSBA1</strain>
    </source>
</reference>
<evidence type="ECO:0000256" key="3">
    <source>
        <dbReference type="ARBA" id="ARBA00007592"/>
    </source>
</evidence>
<dbReference type="InterPro" id="IPR013785">
    <property type="entry name" value="Aldolase_TIM"/>
</dbReference>
<accession>A0A2T2XAY2</accession>
<protein>
    <recommendedName>
        <fullName evidence="4 12">4-hydroxy-tetrahydrodipicolinate synthase</fullName>
        <shortName evidence="12">HTPA synthase</shortName>
        <ecNumber evidence="4 12">4.3.3.7</ecNumber>
    </recommendedName>
</protein>
<evidence type="ECO:0000256" key="16">
    <source>
        <dbReference type="SAM" id="MobiDB-lite"/>
    </source>
</evidence>
<keyword evidence="10 12" id="KW-0704">Schiff base</keyword>
<dbReference type="InterPro" id="IPR020624">
    <property type="entry name" value="Schiff_base-form_aldolases_CS"/>
</dbReference>
<evidence type="ECO:0000256" key="7">
    <source>
        <dbReference type="ARBA" id="ARBA00022915"/>
    </source>
</evidence>
<evidence type="ECO:0000256" key="13">
    <source>
        <dbReference type="PIRNR" id="PIRNR001365"/>
    </source>
</evidence>